<feature type="compositionally biased region" description="Acidic residues" evidence="2">
    <location>
        <begin position="203"/>
        <end position="223"/>
    </location>
</feature>
<feature type="region of interest" description="Disordered" evidence="2">
    <location>
        <begin position="203"/>
        <end position="259"/>
    </location>
</feature>
<feature type="compositionally biased region" description="Basic and acidic residues" evidence="2">
    <location>
        <begin position="250"/>
        <end position="259"/>
    </location>
</feature>
<dbReference type="GeneID" id="37012756"/>
<feature type="compositionally biased region" description="Acidic residues" evidence="2">
    <location>
        <begin position="231"/>
        <end position="242"/>
    </location>
</feature>
<dbReference type="GO" id="GO:0003743">
    <property type="term" value="F:translation initiation factor activity"/>
    <property type="evidence" value="ECO:0007669"/>
    <property type="project" value="UniProtKB-KW"/>
</dbReference>
<dbReference type="PANTHER" id="PTHR12790">
    <property type="entry name" value="TRANSCRIPTION INITIATION FACTOR IA RRN3"/>
    <property type="match status" value="1"/>
</dbReference>
<dbReference type="GO" id="GO:0006361">
    <property type="term" value="P:transcription initiation at RNA polymerase I promoter"/>
    <property type="evidence" value="ECO:0007669"/>
    <property type="project" value="InterPro"/>
</dbReference>
<organism evidence="3 4">
    <name type="scientific">Pseudomicrostroma glucosiphilum</name>
    <dbReference type="NCBI Taxonomy" id="1684307"/>
    <lineage>
        <taxon>Eukaryota</taxon>
        <taxon>Fungi</taxon>
        <taxon>Dikarya</taxon>
        <taxon>Basidiomycota</taxon>
        <taxon>Ustilaginomycotina</taxon>
        <taxon>Exobasidiomycetes</taxon>
        <taxon>Microstromatales</taxon>
        <taxon>Microstromatales incertae sedis</taxon>
        <taxon>Pseudomicrostroma</taxon>
    </lineage>
</organism>
<proteinExistence type="inferred from homology"/>
<dbReference type="RefSeq" id="XP_025345646.1">
    <property type="nucleotide sequence ID" value="XM_025491022.1"/>
</dbReference>
<evidence type="ECO:0000313" key="3">
    <source>
        <dbReference type="EMBL" id="PWN18486.1"/>
    </source>
</evidence>
<reference evidence="3 4" key="1">
    <citation type="journal article" date="2018" name="Mol. Biol. Evol.">
        <title>Broad Genomic Sampling Reveals a Smut Pathogenic Ancestry of the Fungal Clade Ustilaginomycotina.</title>
        <authorList>
            <person name="Kijpornyongpan T."/>
            <person name="Mondo S.J."/>
            <person name="Barry K."/>
            <person name="Sandor L."/>
            <person name="Lee J."/>
            <person name="Lipzen A."/>
            <person name="Pangilinan J."/>
            <person name="LaButti K."/>
            <person name="Hainaut M."/>
            <person name="Henrissat B."/>
            <person name="Grigoriev I.V."/>
            <person name="Spatafora J.W."/>
            <person name="Aime M.C."/>
        </authorList>
    </citation>
    <scope>NUCLEOTIDE SEQUENCE [LARGE SCALE GENOMIC DNA]</scope>
    <source>
        <strain evidence="3 4">MCA 4718</strain>
    </source>
</reference>
<keyword evidence="3" id="KW-0648">Protein biosynthesis</keyword>
<dbReference type="OrthoDB" id="26970at2759"/>
<dbReference type="EMBL" id="KZ819336">
    <property type="protein sequence ID" value="PWN18486.1"/>
    <property type="molecule type" value="Genomic_DNA"/>
</dbReference>
<feature type="compositionally biased region" description="Acidic residues" evidence="2">
    <location>
        <begin position="546"/>
        <end position="581"/>
    </location>
</feature>
<keyword evidence="4" id="KW-1185">Reference proteome</keyword>
<dbReference type="STRING" id="1684307.A0A316TZ59"/>
<dbReference type="GO" id="GO:0005634">
    <property type="term" value="C:nucleus"/>
    <property type="evidence" value="ECO:0007669"/>
    <property type="project" value="TreeGrafter"/>
</dbReference>
<dbReference type="Proteomes" id="UP000245942">
    <property type="component" value="Unassembled WGS sequence"/>
</dbReference>
<protein>
    <submittedName>
        <fullName evidence="3">RNA polymerase I-specific transcription initiation factor RRN3</fullName>
    </submittedName>
</protein>
<accession>A0A316TZ59</accession>
<feature type="compositionally biased region" description="Basic residues" evidence="2">
    <location>
        <begin position="615"/>
        <end position="628"/>
    </location>
</feature>
<dbReference type="PANTHER" id="PTHR12790:SF0">
    <property type="entry name" value="RNA POLYMERASE I-SPECIFIC TRANSCRIPTION INITIATION FACTOR RRN3-RELATED"/>
    <property type="match status" value="1"/>
</dbReference>
<gene>
    <name evidence="3" type="ORF">BCV69DRAFT_273888</name>
</gene>
<dbReference type="GO" id="GO:0001181">
    <property type="term" value="F:RNA polymerase I general transcription initiation factor activity"/>
    <property type="evidence" value="ECO:0007669"/>
    <property type="project" value="InterPro"/>
</dbReference>
<dbReference type="Pfam" id="PF05327">
    <property type="entry name" value="RRN3"/>
    <property type="match status" value="1"/>
</dbReference>
<sequence>MLNLHLLSLFSQGSTKSYWDLVSQFRSSALSPSNPSGTRSLALWLLALSHHVSKLDMASHSQLVENILDLPWAGATDEFCKSWCRFVCALVSARTEWAANVLNRIVKALSSQTPTQPTRRLLYTRTHLLLRAVLTLIPTSVSTLNQLLVKHFPHRRESKREQATFARNILFITQYEGQVAETVWRVVADRAIGLDVEIQIELDELEEEGGGEGSDIEGSDSGDEGGTGFDDLSDEDIEDVDGDGAGGLHSDGEEEKKERKVRELVDKLDALMKVCLEHLEKMGTVDEEFEATRDALFHHLLQLFSRSILPTFKCRHVQFLLFWYCSLETDFADYFLGFLIHKAIYARSGRAEPLVLRQASASYVASFVSRAHYITPTYTRTVVLNLCSYLEAHLEAYSNAITLANSIGLHAIWYAVAQAVFYIFCFRWQDLKIGGPGSGVAAAGLGTSTSSWSQGLSILQRAVLSPLNPLQHCSGTVVRQFAAVAQHVGFLYCWSLIEANNRRSAGMGDLEGFFPFDPYRLSSTAERFVAPLYREWRDVAPVGLGGDEEEGSDEESAEDEDEEEEESTSGGEEEEEEEEEGSLTSSSQDHHQHQQHPHLALSASRPGLQIPGSGKRSHHHRRRQRSARGRGDDGTEDSSLLSASDASRTGEEGGGGGIEEGLEAMSVSAN</sequence>
<feature type="region of interest" description="Disordered" evidence="2">
    <location>
        <begin position="542"/>
        <end position="670"/>
    </location>
</feature>
<dbReference type="AlphaFoldDB" id="A0A316TZ59"/>
<feature type="compositionally biased region" description="Low complexity" evidence="2">
    <location>
        <begin position="637"/>
        <end position="647"/>
    </location>
</feature>
<name>A0A316TZ59_9BASI</name>
<evidence type="ECO:0000256" key="2">
    <source>
        <dbReference type="SAM" id="MobiDB-lite"/>
    </source>
</evidence>
<keyword evidence="3" id="KW-0396">Initiation factor</keyword>
<comment type="similarity">
    <text evidence="1">Belongs to the RRN3 family.</text>
</comment>
<dbReference type="InterPro" id="IPR007991">
    <property type="entry name" value="RNA_pol_I_trans_ini_fac_RRN3"/>
</dbReference>
<evidence type="ECO:0000313" key="4">
    <source>
        <dbReference type="Proteomes" id="UP000245942"/>
    </source>
</evidence>
<dbReference type="GO" id="GO:0001042">
    <property type="term" value="F:RNA polymerase I core binding"/>
    <property type="evidence" value="ECO:0007669"/>
    <property type="project" value="TreeGrafter"/>
</dbReference>
<evidence type="ECO:0000256" key="1">
    <source>
        <dbReference type="ARBA" id="ARBA00010098"/>
    </source>
</evidence>